<organism evidence="5 6">
    <name type="scientific">Roseibium limicola</name>
    <dbReference type="NCBI Taxonomy" id="2816037"/>
    <lineage>
        <taxon>Bacteria</taxon>
        <taxon>Pseudomonadati</taxon>
        <taxon>Pseudomonadota</taxon>
        <taxon>Alphaproteobacteria</taxon>
        <taxon>Hyphomicrobiales</taxon>
        <taxon>Stappiaceae</taxon>
        <taxon>Roseibium</taxon>
    </lineage>
</organism>
<evidence type="ECO:0000313" key="6">
    <source>
        <dbReference type="Proteomes" id="UP000664779"/>
    </source>
</evidence>
<keyword evidence="3" id="KW-0378">Hydrolase</keyword>
<protein>
    <submittedName>
        <fullName evidence="5">HK97 family phage prohead protease</fullName>
    </submittedName>
</protein>
<dbReference type="GO" id="GO:0006508">
    <property type="term" value="P:proteolysis"/>
    <property type="evidence" value="ECO:0007669"/>
    <property type="project" value="UniProtKB-KW"/>
</dbReference>
<dbReference type="NCBIfam" id="TIGR01543">
    <property type="entry name" value="proheadase_HK97"/>
    <property type="match status" value="1"/>
</dbReference>
<evidence type="ECO:0000256" key="3">
    <source>
        <dbReference type="ARBA" id="ARBA00022801"/>
    </source>
</evidence>
<gene>
    <name evidence="5" type="ORF">J0X15_08225</name>
</gene>
<dbReference type="GO" id="GO:0008233">
    <property type="term" value="F:peptidase activity"/>
    <property type="evidence" value="ECO:0007669"/>
    <property type="project" value="UniProtKB-KW"/>
</dbReference>
<reference evidence="5" key="1">
    <citation type="submission" date="2021-03" db="EMBL/GenBank/DDBJ databases">
        <title>Roseibium sp. CAU 1637 isolated from Incheon.</title>
        <authorList>
            <person name="Kim W."/>
        </authorList>
    </citation>
    <scope>NUCLEOTIDE SEQUENCE</scope>
    <source>
        <strain evidence="5">CAU 1637</strain>
    </source>
</reference>
<evidence type="ECO:0000256" key="1">
    <source>
        <dbReference type="ARBA" id="ARBA00022612"/>
    </source>
</evidence>
<dbReference type="EMBL" id="JAFLNF010000003">
    <property type="protein sequence ID" value="MBO0345203.1"/>
    <property type="molecule type" value="Genomic_DNA"/>
</dbReference>
<keyword evidence="6" id="KW-1185">Reference proteome</keyword>
<dbReference type="InterPro" id="IPR054613">
    <property type="entry name" value="Peptidase_S78_dom"/>
</dbReference>
<proteinExistence type="predicted"/>
<keyword evidence="2 5" id="KW-0645">Protease</keyword>
<accession>A0A939J9A9</accession>
<keyword evidence="1" id="KW-1188">Viral release from host cell</keyword>
<sequence>MTGAVLTGYAALFDVVDGGGDMIRPGAFARVLRNQAHRSLPMLWQHDPSRPIGRWTAVCEDHLGLRVTGHLTPGVQRSEEAARLIASGALSGLSIGFKAVRAQTGKAARRVLTEIDLWEVSLVTFPQIPGARVQLVAPPEATTQKSAQVPVARLTGRLGTYRSRRSL</sequence>
<dbReference type="AlphaFoldDB" id="A0A939J9A9"/>
<dbReference type="Pfam" id="PF04586">
    <property type="entry name" value="Peptidase_S78"/>
    <property type="match status" value="1"/>
</dbReference>
<dbReference type="Proteomes" id="UP000664779">
    <property type="component" value="Unassembled WGS sequence"/>
</dbReference>
<evidence type="ECO:0000259" key="4">
    <source>
        <dbReference type="Pfam" id="PF04586"/>
    </source>
</evidence>
<dbReference type="SUPFAM" id="SSF50789">
    <property type="entry name" value="Herpes virus serine proteinase, assemblin"/>
    <property type="match status" value="1"/>
</dbReference>
<comment type="caution">
    <text evidence="5">The sequence shown here is derived from an EMBL/GenBank/DDBJ whole genome shotgun (WGS) entry which is preliminary data.</text>
</comment>
<dbReference type="InterPro" id="IPR006433">
    <property type="entry name" value="Prohead_protease"/>
</dbReference>
<dbReference type="RefSeq" id="WP_206939620.1">
    <property type="nucleotide sequence ID" value="NZ_JAFLNF010000003.1"/>
</dbReference>
<name>A0A939J9A9_9HYPH</name>
<evidence type="ECO:0000313" key="5">
    <source>
        <dbReference type="EMBL" id="MBO0345203.1"/>
    </source>
</evidence>
<feature type="domain" description="Prohead serine protease" evidence="4">
    <location>
        <begin position="5"/>
        <end position="137"/>
    </location>
</feature>
<evidence type="ECO:0000256" key="2">
    <source>
        <dbReference type="ARBA" id="ARBA00022670"/>
    </source>
</evidence>